<evidence type="ECO:0000313" key="1">
    <source>
        <dbReference type="EMBL" id="TDD21231.1"/>
    </source>
</evidence>
<organism evidence="1 2">
    <name type="scientific">Nonomuraea diastatica</name>
    <dbReference type="NCBI Taxonomy" id="1848329"/>
    <lineage>
        <taxon>Bacteria</taxon>
        <taxon>Bacillati</taxon>
        <taxon>Actinomycetota</taxon>
        <taxon>Actinomycetes</taxon>
        <taxon>Streptosporangiales</taxon>
        <taxon>Streptosporangiaceae</taxon>
        <taxon>Nonomuraea</taxon>
    </lineage>
</organism>
<dbReference type="RefSeq" id="WP_132509064.1">
    <property type="nucleotide sequence ID" value="NZ_SMKP01000037.1"/>
</dbReference>
<accession>A0A4R4WUB1</accession>
<keyword evidence="2" id="KW-1185">Reference proteome</keyword>
<gene>
    <name evidence="1" type="ORF">E1294_15405</name>
</gene>
<protein>
    <submittedName>
        <fullName evidence="1">Uncharacterized protein</fullName>
    </submittedName>
</protein>
<dbReference type="Proteomes" id="UP000294543">
    <property type="component" value="Unassembled WGS sequence"/>
</dbReference>
<dbReference type="EMBL" id="SMKP01000037">
    <property type="protein sequence ID" value="TDD21231.1"/>
    <property type="molecule type" value="Genomic_DNA"/>
</dbReference>
<comment type="caution">
    <text evidence="1">The sequence shown here is derived from an EMBL/GenBank/DDBJ whole genome shotgun (WGS) entry which is preliminary data.</text>
</comment>
<evidence type="ECO:0000313" key="2">
    <source>
        <dbReference type="Proteomes" id="UP000294543"/>
    </source>
</evidence>
<name>A0A4R4WUB1_9ACTN</name>
<proteinExistence type="predicted"/>
<reference evidence="1 2" key="1">
    <citation type="submission" date="2019-03" db="EMBL/GenBank/DDBJ databases">
        <title>Draft genome sequences of novel Actinobacteria.</title>
        <authorList>
            <person name="Sahin N."/>
            <person name="Ay H."/>
            <person name="Saygin H."/>
        </authorList>
    </citation>
    <scope>NUCLEOTIDE SEQUENCE [LARGE SCALE GENOMIC DNA]</scope>
    <source>
        <strain evidence="1 2">KC712</strain>
    </source>
</reference>
<sequence length="113" mass="11335">MTRAVAAVSASACLHRAWSACSLRRALDLEAAALVGELLAHGAGLGAGLGGRRAGFLQPFGGDGQALVRLLDPVKQAAVLTVGVGQLFLGLSVRLTPPAAICGVPAGKQRLAL</sequence>
<dbReference type="AlphaFoldDB" id="A0A4R4WUB1"/>